<comment type="caution">
    <text evidence="7">Lacks conserved residue(s) required for the propagation of feature annotation.</text>
</comment>
<feature type="binding site" evidence="7">
    <location>
        <position position="225"/>
    </location>
    <ligand>
        <name>substrate</name>
    </ligand>
</feature>
<gene>
    <name evidence="7" type="primary">zwf</name>
    <name evidence="10" type="ORF">CLV37_11119</name>
</gene>
<feature type="active site" description="Proton acceptor" evidence="7">
    <location>
        <position position="249"/>
    </location>
</feature>
<keyword evidence="6 7" id="KW-0119">Carbohydrate metabolism</keyword>
<evidence type="ECO:0000256" key="6">
    <source>
        <dbReference type="ARBA" id="ARBA00023277"/>
    </source>
</evidence>
<dbReference type="InterPro" id="IPR022675">
    <property type="entry name" value="G6P_DH_C"/>
</dbReference>
<reference evidence="10 11" key="1">
    <citation type="submission" date="2018-03" db="EMBL/GenBank/DDBJ databases">
        <title>Genomic Encyclopedia of Archaeal and Bacterial Type Strains, Phase II (KMG-II): from individual species to whole genera.</title>
        <authorList>
            <person name="Goeker M."/>
        </authorList>
    </citation>
    <scope>NUCLEOTIDE SEQUENCE [LARGE SCALE GENOMIC DNA]</scope>
    <source>
        <strain evidence="10 11">DSM 19711</strain>
    </source>
</reference>
<dbReference type="UniPathway" id="UPA00115">
    <property type="reaction ID" value="UER00408"/>
</dbReference>
<dbReference type="AlphaFoldDB" id="A0A2T0QZF9"/>
<accession>A0A2T0QZF9</accession>
<dbReference type="InterPro" id="IPR001282">
    <property type="entry name" value="G6P_DH"/>
</dbReference>
<dbReference type="PROSITE" id="PS00069">
    <property type="entry name" value="G6P_DEHYDROGENASE"/>
    <property type="match status" value="1"/>
</dbReference>
<evidence type="ECO:0000256" key="1">
    <source>
        <dbReference type="ARBA" id="ARBA00004937"/>
    </source>
</evidence>
<dbReference type="GO" id="GO:0050661">
    <property type="term" value="F:NADP binding"/>
    <property type="evidence" value="ECO:0007669"/>
    <property type="project" value="UniProtKB-UniRule"/>
</dbReference>
<dbReference type="PANTHER" id="PTHR23429">
    <property type="entry name" value="GLUCOSE-6-PHOSPHATE 1-DEHYDROGENASE G6PD"/>
    <property type="match status" value="1"/>
</dbReference>
<comment type="caution">
    <text evidence="10">The sequence shown here is derived from an EMBL/GenBank/DDBJ whole genome shotgun (WGS) entry which is preliminary data.</text>
</comment>
<name>A0A2T0QZF9_9ACTN</name>
<dbReference type="GO" id="GO:0009051">
    <property type="term" value="P:pentose-phosphate shunt, oxidative branch"/>
    <property type="evidence" value="ECO:0007669"/>
    <property type="project" value="TreeGrafter"/>
</dbReference>
<dbReference type="Gene3D" id="3.40.50.720">
    <property type="entry name" value="NAD(P)-binding Rossmann-like Domain"/>
    <property type="match status" value="1"/>
</dbReference>
<keyword evidence="3 7" id="KW-0313">Glucose metabolism</keyword>
<evidence type="ECO:0000313" key="11">
    <source>
        <dbReference type="Proteomes" id="UP000238083"/>
    </source>
</evidence>
<organism evidence="10 11">
    <name type="scientific">Kineococcus rhizosphaerae</name>
    <dbReference type="NCBI Taxonomy" id="559628"/>
    <lineage>
        <taxon>Bacteria</taxon>
        <taxon>Bacillati</taxon>
        <taxon>Actinomycetota</taxon>
        <taxon>Actinomycetes</taxon>
        <taxon>Kineosporiales</taxon>
        <taxon>Kineosporiaceae</taxon>
        <taxon>Kineococcus</taxon>
    </lineage>
</organism>
<sequence length="479" mass="52077">MNNALGATTSAGPTVFVVYGASGDLAKRLVMPGFAALAAAGLLPEQWVLIGSGRRATPDDTYRQHVRDGLAEFARGKNGVTDEVIDSILPGLRFAGGGFTADDPGELLDAIAAAKDELGRDAQIVHYLALPPSTFEDYTKAIAAHGLAEGTRVVYEKPYGTSPESFEHLDQLVLSVFDEQQVFRIDHFLGKEATQQLHVIRFANRMIEQLWSNEHVAQVQIDVPEVLGVDDRATFYDETGATLDMLVTHLLQVAAEVALDPPADWTSDALAQAREDVLAKFRPLDPAEVVLGQGTGYREIKDVREGSTTDTFVAARVWVDTERWSGVPFVLRTGKKLAESHQHVTLVFKRPLNSPQKDDEAAPETLTFTLSGNGSLFAGVTARRPGVSDDLVPGKLYLDLAELPNAEPLPPYAALLRDVLIGDRALFTTSAGLRSAWQVAAPMLDHRPELHPYEPGSWGPVEAEEIAAPYGWLTERPRG</sequence>
<evidence type="ECO:0000259" key="8">
    <source>
        <dbReference type="Pfam" id="PF00479"/>
    </source>
</evidence>
<comment type="function">
    <text evidence="7">Catalyzes the oxidation of glucose 6-phosphate to 6-phosphogluconolactone.</text>
</comment>
<dbReference type="GO" id="GO:0006006">
    <property type="term" value="P:glucose metabolic process"/>
    <property type="evidence" value="ECO:0007669"/>
    <property type="project" value="UniProtKB-KW"/>
</dbReference>
<dbReference type="HAMAP" id="MF_00966">
    <property type="entry name" value="G6PD"/>
    <property type="match status" value="1"/>
</dbReference>
<feature type="binding site" evidence="7">
    <location>
        <position position="187"/>
    </location>
    <ligand>
        <name>substrate</name>
    </ligand>
</feature>
<proteinExistence type="inferred from homology"/>
<keyword evidence="4 7" id="KW-0521">NADP</keyword>
<feature type="binding site" evidence="7">
    <location>
        <begin position="20"/>
        <end position="27"/>
    </location>
    <ligand>
        <name>NADP(+)</name>
        <dbReference type="ChEBI" id="CHEBI:58349"/>
    </ligand>
</feature>
<dbReference type="Pfam" id="PF02781">
    <property type="entry name" value="G6PD_C"/>
    <property type="match status" value="1"/>
</dbReference>
<dbReference type="PRINTS" id="PR00079">
    <property type="entry name" value="G6PDHDRGNASE"/>
</dbReference>
<feature type="binding site" evidence="7">
    <location>
        <position position="244"/>
    </location>
    <ligand>
        <name>substrate</name>
    </ligand>
</feature>
<evidence type="ECO:0000313" key="10">
    <source>
        <dbReference type="EMBL" id="PRY12063.1"/>
    </source>
</evidence>
<dbReference type="RefSeq" id="WP_106213558.1">
    <property type="nucleotide sequence ID" value="NZ_PVZF01000011.1"/>
</dbReference>
<dbReference type="Pfam" id="PF00479">
    <property type="entry name" value="G6PD_N"/>
    <property type="match status" value="1"/>
</dbReference>
<evidence type="ECO:0000256" key="2">
    <source>
        <dbReference type="ARBA" id="ARBA00009975"/>
    </source>
</evidence>
<dbReference type="Proteomes" id="UP000238083">
    <property type="component" value="Unassembled WGS sequence"/>
</dbReference>
<dbReference type="PANTHER" id="PTHR23429:SF0">
    <property type="entry name" value="GLUCOSE-6-PHOSPHATE 1-DEHYDROGENASE"/>
    <property type="match status" value="1"/>
</dbReference>
<evidence type="ECO:0000256" key="4">
    <source>
        <dbReference type="ARBA" id="ARBA00022857"/>
    </source>
</evidence>
<dbReference type="EC" id="1.1.1.49" evidence="7"/>
<comment type="pathway">
    <text evidence="1 7">Carbohydrate degradation; pentose phosphate pathway; D-ribulose 5-phosphate from D-glucose 6-phosphate (oxidative stage): step 1/3.</text>
</comment>
<evidence type="ECO:0000259" key="9">
    <source>
        <dbReference type="Pfam" id="PF02781"/>
    </source>
</evidence>
<dbReference type="EMBL" id="PVZF01000011">
    <property type="protein sequence ID" value="PRY12063.1"/>
    <property type="molecule type" value="Genomic_DNA"/>
</dbReference>
<protein>
    <recommendedName>
        <fullName evidence="7">Glucose-6-phosphate 1-dehydrogenase</fullName>
        <shortName evidence="7">G6PD</shortName>
        <ecNumber evidence="7">1.1.1.49</ecNumber>
    </recommendedName>
</protein>
<feature type="domain" description="Glucose-6-phosphate dehydrogenase NAD-binding" evidence="8">
    <location>
        <begin position="17"/>
        <end position="195"/>
    </location>
</feature>
<dbReference type="InterPro" id="IPR019796">
    <property type="entry name" value="G6P_DH_AS"/>
</dbReference>
<dbReference type="SUPFAM" id="SSF51735">
    <property type="entry name" value="NAD(P)-binding Rossmann-fold domains"/>
    <property type="match status" value="1"/>
</dbReference>
<feature type="binding site" evidence="7">
    <location>
        <position position="157"/>
    </location>
    <ligand>
        <name>NADP(+)</name>
        <dbReference type="ChEBI" id="CHEBI:58349"/>
    </ligand>
</feature>
<dbReference type="Gene3D" id="3.30.360.10">
    <property type="entry name" value="Dihydrodipicolinate Reductase, domain 2"/>
    <property type="match status" value="1"/>
</dbReference>
<dbReference type="PIRSF" id="PIRSF000110">
    <property type="entry name" value="G6PD"/>
    <property type="match status" value="1"/>
</dbReference>
<dbReference type="InterPro" id="IPR022674">
    <property type="entry name" value="G6P_DH_NAD-bd"/>
</dbReference>
<feature type="binding site" evidence="7">
    <location>
        <position position="335"/>
    </location>
    <ligand>
        <name>substrate</name>
    </ligand>
</feature>
<dbReference type="OrthoDB" id="9802739at2"/>
<feature type="binding site" evidence="7">
    <location>
        <position position="54"/>
    </location>
    <ligand>
        <name>NADP(+)</name>
        <dbReference type="ChEBI" id="CHEBI:58349"/>
    </ligand>
</feature>
<dbReference type="GO" id="GO:0004345">
    <property type="term" value="F:glucose-6-phosphate dehydrogenase activity"/>
    <property type="evidence" value="ECO:0007669"/>
    <property type="project" value="UniProtKB-UniRule"/>
</dbReference>
<dbReference type="InterPro" id="IPR036291">
    <property type="entry name" value="NAD(P)-bd_dom_sf"/>
</dbReference>
<comment type="catalytic activity">
    <reaction evidence="7">
        <text>D-glucose 6-phosphate + NADP(+) = 6-phospho-D-glucono-1,5-lactone + NADPH + H(+)</text>
        <dbReference type="Rhea" id="RHEA:15841"/>
        <dbReference type="ChEBI" id="CHEBI:15378"/>
        <dbReference type="ChEBI" id="CHEBI:57783"/>
        <dbReference type="ChEBI" id="CHEBI:57955"/>
        <dbReference type="ChEBI" id="CHEBI:58349"/>
        <dbReference type="ChEBI" id="CHEBI:61548"/>
        <dbReference type="EC" id="1.1.1.49"/>
    </reaction>
</comment>
<feature type="binding site" evidence="7">
    <location>
        <position position="191"/>
    </location>
    <ligand>
        <name>substrate</name>
    </ligand>
</feature>
<evidence type="ECO:0000256" key="3">
    <source>
        <dbReference type="ARBA" id="ARBA00022526"/>
    </source>
</evidence>
<dbReference type="GO" id="GO:0005829">
    <property type="term" value="C:cytosol"/>
    <property type="evidence" value="ECO:0007669"/>
    <property type="project" value="TreeGrafter"/>
</dbReference>
<feature type="domain" description="Glucose-6-phosphate dehydrogenase C-terminal" evidence="9">
    <location>
        <begin position="199"/>
        <end position="469"/>
    </location>
</feature>
<keyword evidence="11" id="KW-1185">Reference proteome</keyword>
<dbReference type="SUPFAM" id="SSF55347">
    <property type="entry name" value="Glyceraldehyde-3-phosphate dehydrogenase-like, C-terminal domain"/>
    <property type="match status" value="1"/>
</dbReference>
<evidence type="ECO:0000256" key="7">
    <source>
        <dbReference type="HAMAP-Rule" id="MF_00966"/>
    </source>
</evidence>
<comment type="similarity">
    <text evidence="2 7">Belongs to the glucose-6-phosphate dehydrogenase family.</text>
</comment>
<keyword evidence="5 7" id="KW-0560">Oxidoreductase</keyword>
<evidence type="ECO:0000256" key="5">
    <source>
        <dbReference type="ARBA" id="ARBA00023002"/>
    </source>
</evidence>